<proteinExistence type="inferred from homology"/>
<reference evidence="3 4" key="1">
    <citation type="journal article" date="2019" name="Int. J. Syst. Evol. Microbiol.">
        <title>The Global Catalogue of Microorganisms (GCM) 10K type strain sequencing project: providing services to taxonomists for standard genome sequencing and annotation.</title>
        <authorList>
            <consortium name="The Broad Institute Genomics Platform"/>
            <consortium name="The Broad Institute Genome Sequencing Center for Infectious Disease"/>
            <person name="Wu L."/>
            <person name="Ma J."/>
        </authorList>
    </citation>
    <scope>NUCLEOTIDE SEQUENCE [LARGE SCALE GENOMIC DNA]</scope>
    <source>
        <strain evidence="3 4">JCM 3325</strain>
    </source>
</reference>
<keyword evidence="2" id="KW-0560">Oxidoreductase</keyword>
<keyword evidence="2" id="KW-0408">Iron</keyword>
<dbReference type="InterPro" id="IPR036396">
    <property type="entry name" value="Cyt_P450_sf"/>
</dbReference>
<evidence type="ECO:0000256" key="2">
    <source>
        <dbReference type="RuleBase" id="RU000461"/>
    </source>
</evidence>
<dbReference type="Pfam" id="PF00067">
    <property type="entry name" value="p450"/>
    <property type="match status" value="1"/>
</dbReference>
<keyword evidence="2" id="KW-0503">Monooxygenase</keyword>
<dbReference type="PROSITE" id="PS00086">
    <property type="entry name" value="CYTOCHROME_P450"/>
    <property type="match status" value="1"/>
</dbReference>
<keyword evidence="2" id="KW-0479">Metal-binding</keyword>
<organism evidence="3 4">
    <name type="scientific">Actinomadura vinacea</name>
    <dbReference type="NCBI Taxonomy" id="115336"/>
    <lineage>
        <taxon>Bacteria</taxon>
        <taxon>Bacillati</taxon>
        <taxon>Actinomycetota</taxon>
        <taxon>Actinomycetes</taxon>
        <taxon>Streptosporangiales</taxon>
        <taxon>Thermomonosporaceae</taxon>
        <taxon>Actinomadura</taxon>
    </lineage>
</organism>
<comment type="caution">
    <text evidence="3">The sequence shown here is derived from an EMBL/GenBank/DDBJ whole genome shotgun (WGS) entry which is preliminary data.</text>
</comment>
<dbReference type="EMBL" id="BAAARW010000020">
    <property type="protein sequence ID" value="GAA2435724.1"/>
    <property type="molecule type" value="Genomic_DNA"/>
</dbReference>
<evidence type="ECO:0000313" key="4">
    <source>
        <dbReference type="Proteomes" id="UP001501231"/>
    </source>
</evidence>
<name>A0ABN3JR81_9ACTN</name>
<evidence type="ECO:0000256" key="1">
    <source>
        <dbReference type="ARBA" id="ARBA00010617"/>
    </source>
</evidence>
<dbReference type="PRINTS" id="PR00359">
    <property type="entry name" value="BP450"/>
</dbReference>
<dbReference type="PRINTS" id="PR00385">
    <property type="entry name" value="P450"/>
</dbReference>
<accession>A0ABN3JR81</accession>
<protein>
    <submittedName>
        <fullName evidence="3">Cytochrome P450</fullName>
    </submittedName>
</protein>
<dbReference type="PANTHER" id="PTHR46696">
    <property type="entry name" value="P450, PUTATIVE (EUROFUNG)-RELATED"/>
    <property type="match status" value="1"/>
</dbReference>
<dbReference type="Gene3D" id="1.10.630.10">
    <property type="entry name" value="Cytochrome P450"/>
    <property type="match status" value="1"/>
</dbReference>
<comment type="similarity">
    <text evidence="1 2">Belongs to the cytochrome P450 family.</text>
</comment>
<dbReference type="Proteomes" id="UP001501231">
    <property type="component" value="Unassembled WGS sequence"/>
</dbReference>
<dbReference type="InterPro" id="IPR017972">
    <property type="entry name" value="Cyt_P450_CS"/>
</dbReference>
<dbReference type="SUPFAM" id="SSF48264">
    <property type="entry name" value="Cytochrome P450"/>
    <property type="match status" value="1"/>
</dbReference>
<keyword evidence="2" id="KW-0349">Heme</keyword>
<dbReference type="InterPro" id="IPR001128">
    <property type="entry name" value="Cyt_P450"/>
</dbReference>
<dbReference type="RefSeq" id="WP_344593132.1">
    <property type="nucleotide sequence ID" value="NZ_BAAARW010000020.1"/>
</dbReference>
<dbReference type="InterPro" id="IPR002397">
    <property type="entry name" value="Cyt_P450_B"/>
</dbReference>
<gene>
    <name evidence="3" type="ORF">GCM10010191_58010</name>
</gene>
<keyword evidence="4" id="KW-1185">Reference proteome</keyword>
<sequence>MTVPEDFPHAHFSNGHPYSLYERIHRAGPVRHPGGGYWVVGTHAEVRTVLARPDLFRSRDGILLEETPDSYEAPPTITHTDPPDHTRYRGLVAPAFRPAVLRRLEADVRDRVRVLLDPLEPGRPFDAVAELAVPLPLQVICLLLGIPETDWARFHRWSEAIVPGAADMSEEERNALRVECGTYLLAAAHERREGPPGGDVVSQLALAELDGDRLTDLELVMFLIQLLVAGNETTRHAISGGLRALADHPGQWSALRSGAEAIDGAVEEILRWTSPVVYFMRTAAEPVPLGGVKIAAGDRLMVLYGAASRDRAAYGPDAGCFDIARRPEAGLLAFGFGPHFCLGAALARMEIRIVLEELLERGYERIETAGEDEHNGSTVVTGLRRCPLRPV</sequence>
<dbReference type="PANTHER" id="PTHR46696:SF4">
    <property type="entry name" value="BIOTIN BIOSYNTHESIS CYTOCHROME P450"/>
    <property type="match status" value="1"/>
</dbReference>
<evidence type="ECO:0000313" key="3">
    <source>
        <dbReference type="EMBL" id="GAA2435724.1"/>
    </source>
</evidence>